<dbReference type="SMART" id="SM00346">
    <property type="entry name" value="HTH_ICLR"/>
    <property type="match status" value="1"/>
</dbReference>
<dbReference type="SUPFAM" id="SSF55781">
    <property type="entry name" value="GAF domain-like"/>
    <property type="match status" value="1"/>
</dbReference>
<dbReference type="OrthoDB" id="9807558at2"/>
<keyword evidence="3" id="KW-0804">Transcription</keyword>
<dbReference type="InterPro" id="IPR036388">
    <property type="entry name" value="WH-like_DNA-bd_sf"/>
</dbReference>
<evidence type="ECO:0000259" key="5">
    <source>
        <dbReference type="PROSITE" id="PS51078"/>
    </source>
</evidence>
<gene>
    <name evidence="6" type="ORF">DEM34_08995</name>
</gene>
<dbReference type="Pfam" id="PF01614">
    <property type="entry name" value="IclR_C"/>
    <property type="match status" value="1"/>
</dbReference>
<proteinExistence type="predicted"/>
<protein>
    <submittedName>
        <fullName evidence="6">IclR family transcriptional regulator</fullName>
    </submittedName>
</protein>
<comment type="caution">
    <text evidence="6">The sequence shown here is derived from an EMBL/GenBank/DDBJ whole genome shotgun (WGS) entry which is preliminary data.</text>
</comment>
<dbReference type="InterPro" id="IPR029016">
    <property type="entry name" value="GAF-like_dom_sf"/>
</dbReference>
<keyword evidence="7" id="KW-1185">Reference proteome</keyword>
<dbReference type="GO" id="GO:0003677">
    <property type="term" value="F:DNA binding"/>
    <property type="evidence" value="ECO:0007669"/>
    <property type="project" value="UniProtKB-KW"/>
</dbReference>
<dbReference type="EMBL" id="QFFI01000012">
    <property type="protein sequence ID" value="PWG63203.1"/>
    <property type="molecule type" value="Genomic_DNA"/>
</dbReference>
<keyword evidence="1" id="KW-0805">Transcription regulation</keyword>
<dbReference type="Gene3D" id="3.30.450.40">
    <property type="match status" value="1"/>
</dbReference>
<dbReference type="PROSITE" id="PS51078">
    <property type="entry name" value="ICLR_ED"/>
    <property type="match status" value="1"/>
</dbReference>
<dbReference type="RefSeq" id="WP_109678415.1">
    <property type="nucleotide sequence ID" value="NZ_CP086615.1"/>
</dbReference>
<keyword evidence="2" id="KW-0238">DNA-binding</keyword>
<feature type="domain" description="IclR-ED" evidence="5">
    <location>
        <begin position="72"/>
        <end position="251"/>
    </location>
</feature>
<evidence type="ECO:0000256" key="2">
    <source>
        <dbReference type="ARBA" id="ARBA00023125"/>
    </source>
</evidence>
<name>A0A2U2N2A9_9GAMM</name>
<evidence type="ECO:0000313" key="7">
    <source>
        <dbReference type="Proteomes" id="UP000245474"/>
    </source>
</evidence>
<evidence type="ECO:0000313" key="6">
    <source>
        <dbReference type="EMBL" id="PWG63203.1"/>
    </source>
</evidence>
<sequence length="259" mass="27906">MARETEGSSIQVIQRMASLLDRLAAADGPVSLKLLSAETGLHASTAHRILNTLLDIGYVERTRAGHYQLGVRLLQLGNRVQMHVDLRREALPVMESLRDLVGETVNLTVREGDEVVYIERVSGTRNMRVELVIGGRAPLHVTAVGKMFLAEEGAAGVREYIARTGLEPFTANSVTSPDTLMAQVQAAAREGYARDEEETEDGVACLGVAVRDGTGRVVAGLSISAPADRLRTDWVGALQAAGLRLSERLGYYAREAADG</sequence>
<dbReference type="Proteomes" id="UP000245474">
    <property type="component" value="Unassembled WGS sequence"/>
</dbReference>
<dbReference type="InterPro" id="IPR005471">
    <property type="entry name" value="Tscrpt_reg_IclR_N"/>
</dbReference>
<dbReference type="GO" id="GO:0045892">
    <property type="term" value="P:negative regulation of DNA-templated transcription"/>
    <property type="evidence" value="ECO:0007669"/>
    <property type="project" value="TreeGrafter"/>
</dbReference>
<dbReference type="AlphaFoldDB" id="A0A2U2N2A9"/>
<dbReference type="InterPro" id="IPR036390">
    <property type="entry name" value="WH_DNA-bd_sf"/>
</dbReference>
<dbReference type="PROSITE" id="PS51077">
    <property type="entry name" value="HTH_ICLR"/>
    <property type="match status" value="1"/>
</dbReference>
<dbReference type="PANTHER" id="PTHR30136:SF35">
    <property type="entry name" value="HTH-TYPE TRANSCRIPTIONAL REGULATOR RV1719"/>
    <property type="match status" value="1"/>
</dbReference>
<dbReference type="FunFam" id="1.10.10.10:FF:000056">
    <property type="entry name" value="IclR family transcriptional regulator"/>
    <property type="match status" value="1"/>
</dbReference>
<accession>A0A2U2N2A9</accession>
<evidence type="ECO:0000259" key="4">
    <source>
        <dbReference type="PROSITE" id="PS51077"/>
    </source>
</evidence>
<dbReference type="SUPFAM" id="SSF46785">
    <property type="entry name" value="Winged helix' DNA-binding domain"/>
    <property type="match status" value="1"/>
</dbReference>
<dbReference type="InterPro" id="IPR050707">
    <property type="entry name" value="HTH_MetabolicPath_Reg"/>
</dbReference>
<dbReference type="GO" id="GO:0003700">
    <property type="term" value="F:DNA-binding transcription factor activity"/>
    <property type="evidence" value="ECO:0007669"/>
    <property type="project" value="TreeGrafter"/>
</dbReference>
<dbReference type="PANTHER" id="PTHR30136">
    <property type="entry name" value="HELIX-TURN-HELIX TRANSCRIPTIONAL REGULATOR, ICLR FAMILY"/>
    <property type="match status" value="1"/>
</dbReference>
<dbReference type="Pfam" id="PF09339">
    <property type="entry name" value="HTH_IclR"/>
    <property type="match status" value="1"/>
</dbReference>
<dbReference type="InterPro" id="IPR014757">
    <property type="entry name" value="Tscrpt_reg_IclR_C"/>
</dbReference>
<organism evidence="6 7">
    <name type="scientific">Sediminicurvatus halobius</name>
    <dbReference type="NCBI Taxonomy" id="2182432"/>
    <lineage>
        <taxon>Bacteria</taxon>
        <taxon>Pseudomonadati</taxon>
        <taxon>Pseudomonadota</taxon>
        <taxon>Gammaproteobacteria</taxon>
        <taxon>Chromatiales</taxon>
        <taxon>Ectothiorhodospiraceae</taxon>
        <taxon>Sediminicurvatus</taxon>
    </lineage>
</organism>
<dbReference type="Gene3D" id="1.10.10.10">
    <property type="entry name" value="Winged helix-like DNA-binding domain superfamily/Winged helix DNA-binding domain"/>
    <property type="match status" value="1"/>
</dbReference>
<evidence type="ECO:0000256" key="1">
    <source>
        <dbReference type="ARBA" id="ARBA00023015"/>
    </source>
</evidence>
<feature type="domain" description="HTH iclR-type" evidence="4">
    <location>
        <begin position="10"/>
        <end position="71"/>
    </location>
</feature>
<reference evidence="6 7" key="1">
    <citation type="submission" date="2018-05" db="EMBL/GenBank/DDBJ databases">
        <title>Spiribacter halobius sp. nov., a moderately halophilic bacterium isolated from marine solar saltern.</title>
        <authorList>
            <person name="Zheng W.-S."/>
            <person name="Lu D.-C."/>
            <person name="Du Z.-J."/>
        </authorList>
    </citation>
    <scope>NUCLEOTIDE SEQUENCE [LARGE SCALE GENOMIC DNA]</scope>
    <source>
        <strain evidence="6 7">E85</strain>
    </source>
</reference>
<evidence type="ECO:0000256" key="3">
    <source>
        <dbReference type="ARBA" id="ARBA00023163"/>
    </source>
</evidence>